<protein>
    <recommendedName>
        <fullName evidence="4">4'-phosphopantetheinyl transferase domain-containing protein</fullName>
    </recommendedName>
</protein>
<evidence type="ECO:0000256" key="2">
    <source>
        <dbReference type="ARBA" id="ARBA00022679"/>
    </source>
</evidence>
<comment type="caution">
    <text evidence="5">The sequence shown here is derived from an EMBL/GenBank/DDBJ whole genome shotgun (WGS) entry which is preliminary data.</text>
</comment>
<reference evidence="6" key="1">
    <citation type="journal article" date="2019" name="Int. J. Syst. Evol. Microbiol.">
        <title>The Global Catalogue of Microorganisms (GCM) 10K type strain sequencing project: providing services to taxonomists for standard genome sequencing and annotation.</title>
        <authorList>
            <consortium name="The Broad Institute Genomics Platform"/>
            <consortium name="The Broad Institute Genome Sequencing Center for Infectious Disease"/>
            <person name="Wu L."/>
            <person name="Ma J."/>
        </authorList>
    </citation>
    <scope>NUCLEOTIDE SEQUENCE [LARGE SCALE GENOMIC DNA]</scope>
    <source>
        <strain evidence="6">CGMCC 4.7275</strain>
    </source>
</reference>
<dbReference type="SUPFAM" id="SSF56214">
    <property type="entry name" value="4'-phosphopantetheinyl transferase"/>
    <property type="match status" value="2"/>
</dbReference>
<dbReference type="InterPro" id="IPR037143">
    <property type="entry name" value="4-PPantetheinyl_Trfase_dom_sf"/>
</dbReference>
<dbReference type="PANTHER" id="PTHR12215">
    <property type="entry name" value="PHOSPHOPANTETHEINE TRANSFERASE"/>
    <property type="match status" value="1"/>
</dbReference>
<dbReference type="Proteomes" id="UP000660265">
    <property type="component" value="Unassembled WGS sequence"/>
</dbReference>
<evidence type="ECO:0000256" key="1">
    <source>
        <dbReference type="ARBA" id="ARBA00010990"/>
    </source>
</evidence>
<evidence type="ECO:0000313" key="6">
    <source>
        <dbReference type="Proteomes" id="UP000660265"/>
    </source>
</evidence>
<dbReference type="RefSeq" id="WP_229700754.1">
    <property type="nucleotide sequence ID" value="NZ_BMMV01000004.1"/>
</dbReference>
<dbReference type="PANTHER" id="PTHR12215:SF10">
    <property type="entry name" value="L-AMINOADIPATE-SEMIALDEHYDE DEHYDROGENASE-PHOSPHOPANTETHEINYL TRANSFERASE"/>
    <property type="match status" value="1"/>
</dbReference>
<feature type="region of interest" description="Disordered" evidence="3">
    <location>
        <begin position="1"/>
        <end position="22"/>
    </location>
</feature>
<evidence type="ECO:0000313" key="5">
    <source>
        <dbReference type="EMBL" id="GGJ86703.1"/>
    </source>
</evidence>
<organism evidence="5 6">
    <name type="scientific">Streptomyces camponoticapitis</name>
    <dbReference type="NCBI Taxonomy" id="1616125"/>
    <lineage>
        <taxon>Bacteria</taxon>
        <taxon>Bacillati</taxon>
        <taxon>Actinomycetota</taxon>
        <taxon>Actinomycetes</taxon>
        <taxon>Kitasatosporales</taxon>
        <taxon>Streptomycetaceae</taxon>
        <taxon>Streptomyces</taxon>
    </lineage>
</organism>
<sequence length="231" mass="24770">MFTETSPGSRMAADPQTGPEVPGLELVWSGHVPSHAAEARRYEHWLDAAERERLASLRRTEDRDRYRTAHVALRRLLADHLGGDPAEVVIRRAPCFVCGGPHGRPVIPRDPVHFSLSHAGDQLLIALATEPVGVDVEKVPDATAVTELAGTLHPAERSALDGMSGMRRRIAFTRCWSRKEALLKGTGAGLNAGLATVCSGVEAVPAQPEGWRVADLPAAAGYAAACAVKRR</sequence>
<proteinExistence type="inferred from homology"/>
<evidence type="ECO:0000259" key="4">
    <source>
        <dbReference type="Pfam" id="PF01648"/>
    </source>
</evidence>
<accession>A0ABQ2E187</accession>
<name>A0ABQ2E187_9ACTN</name>
<dbReference type="Gene3D" id="3.90.470.20">
    <property type="entry name" value="4'-phosphopantetheinyl transferase domain"/>
    <property type="match status" value="1"/>
</dbReference>
<dbReference type="InterPro" id="IPR008278">
    <property type="entry name" value="4-PPantetheinyl_Trfase_dom"/>
</dbReference>
<comment type="similarity">
    <text evidence="1">Belongs to the P-Pant transferase superfamily. Gsp/Sfp/HetI/AcpT family.</text>
</comment>
<dbReference type="Pfam" id="PF01648">
    <property type="entry name" value="ACPS"/>
    <property type="match status" value="1"/>
</dbReference>
<gene>
    <name evidence="5" type="ORF">GCM10011583_17830</name>
</gene>
<feature type="domain" description="4'-phosphopantetheinyl transferase" evidence="4">
    <location>
        <begin position="131"/>
        <end position="192"/>
    </location>
</feature>
<dbReference type="InterPro" id="IPR050559">
    <property type="entry name" value="P-Pant_transferase_sf"/>
</dbReference>
<evidence type="ECO:0000256" key="3">
    <source>
        <dbReference type="SAM" id="MobiDB-lite"/>
    </source>
</evidence>
<keyword evidence="2" id="KW-0808">Transferase</keyword>
<dbReference type="EMBL" id="BMMV01000004">
    <property type="protein sequence ID" value="GGJ86703.1"/>
    <property type="molecule type" value="Genomic_DNA"/>
</dbReference>
<keyword evidence="6" id="KW-1185">Reference proteome</keyword>